<dbReference type="InterPro" id="IPR023198">
    <property type="entry name" value="PGP-like_dom2"/>
</dbReference>
<dbReference type="NCBIfam" id="TIGR01509">
    <property type="entry name" value="HAD-SF-IA-v3"/>
    <property type="match status" value="1"/>
</dbReference>
<organism evidence="1 2">
    <name type="scientific">Paenibacillus mangrovi</name>
    <dbReference type="NCBI Taxonomy" id="2931978"/>
    <lineage>
        <taxon>Bacteria</taxon>
        <taxon>Bacillati</taxon>
        <taxon>Bacillota</taxon>
        <taxon>Bacilli</taxon>
        <taxon>Bacillales</taxon>
        <taxon>Paenibacillaceae</taxon>
        <taxon>Paenibacillus</taxon>
    </lineage>
</organism>
<sequence>MSKLIKAVVFDFDGLMVDTETPAYHAFCKVYREYGKELPLEKYAQCVGTSFDVFNPYTYLTEILQHSVDPEVIRKQVDVQYKELLQHIQPRPGVVGYLTEARELGLKIGLASSSFLGWIEPYLTKFNLHGYFDSINTADLVKQVKPDPELYLLSLQKLEVQPEEAISFEDSLNGFTAAKRAGMHTVIVPNEMTSTFQFEHYDLKIPSMDSMSLKEVIQRLEQQNRVEVLD</sequence>
<dbReference type="Gene3D" id="1.10.150.240">
    <property type="entry name" value="Putative phosphatase, domain 2"/>
    <property type="match status" value="1"/>
</dbReference>
<dbReference type="Pfam" id="PF13419">
    <property type="entry name" value="HAD_2"/>
    <property type="match status" value="1"/>
</dbReference>
<dbReference type="InterPro" id="IPR006439">
    <property type="entry name" value="HAD-SF_hydro_IA"/>
</dbReference>
<proteinExistence type="predicted"/>
<gene>
    <name evidence="1" type="ORF">MUG84_04060</name>
</gene>
<dbReference type="Gene3D" id="3.40.50.1000">
    <property type="entry name" value="HAD superfamily/HAD-like"/>
    <property type="match status" value="1"/>
</dbReference>
<name>A0A9X1WNP6_9BACL</name>
<dbReference type="SFLD" id="SFLDG01129">
    <property type="entry name" value="C1.5:_HAD__Beta-PGM__Phosphata"/>
    <property type="match status" value="1"/>
</dbReference>
<evidence type="ECO:0000313" key="2">
    <source>
        <dbReference type="Proteomes" id="UP001139347"/>
    </source>
</evidence>
<dbReference type="PANTHER" id="PTHR18901">
    <property type="entry name" value="2-DEOXYGLUCOSE-6-PHOSPHATE PHOSPHATASE 2"/>
    <property type="match status" value="1"/>
</dbReference>
<dbReference type="InterPro" id="IPR023214">
    <property type="entry name" value="HAD_sf"/>
</dbReference>
<dbReference type="CDD" id="cd16423">
    <property type="entry name" value="HAD_BPGM-like"/>
    <property type="match status" value="1"/>
</dbReference>
<dbReference type="Proteomes" id="UP001139347">
    <property type="component" value="Unassembled WGS sequence"/>
</dbReference>
<comment type="caution">
    <text evidence="1">The sequence shown here is derived from an EMBL/GenBank/DDBJ whole genome shotgun (WGS) entry which is preliminary data.</text>
</comment>
<protein>
    <submittedName>
        <fullName evidence="1">HAD family hydrolase</fullName>
    </submittedName>
</protein>
<dbReference type="RefSeq" id="WP_244720482.1">
    <property type="nucleotide sequence ID" value="NZ_JALIRP010000001.1"/>
</dbReference>
<dbReference type="SUPFAM" id="SSF56784">
    <property type="entry name" value="HAD-like"/>
    <property type="match status" value="1"/>
</dbReference>
<keyword evidence="2" id="KW-1185">Reference proteome</keyword>
<dbReference type="AlphaFoldDB" id="A0A9X1WNP6"/>
<keyword evidence="1" id="KW-0378">Hydrolase</keyword>
<reference evidence="1" key="1">
    <citation type="submission" date="2022-04" db="EMBL/GenBank/DDBJ databases">
        <title>Paenibacillus mangrovi sp. nov., a novel endophytic bacterium isolated from bark of Kandelia candel.</title>
        <authorList>
            <person name="Tuo L."/>
        </authorList>
    </citation>
    <scope>NUCLEOTIDE SEQUENCE</scope>
    <source>
        <strain evidence="1">KQZ6P-2</strain>
    </source>
</reference>
<dbReference type="SFLD" id="SFLDS00003">
    <property type="entry name" value="Haloacid_Dehalogenase"/>
    <property type="match status" value="1"/>
</dbReference>
<dbReference type="InterPro" id="IPR036412">
    <property type="entry name" value="HAD-like_sf"/>
</dbReference>
<dbReference type="InterPro" id="IPR041492">
    <property type="entry name" value="HAD_2"/>
</dbReference>
<dbReference type="SFLD" id="SFLDG01135">
    <property type="entry name" value="C1.5.6:_HAD__Beta-PGM__Phospha"/>
    <property type="match status" value="1"/>
</dbReference>
<dbReference type="EMBL" id="JALIRP010000001">
    <property type="protein sequence ID" value="MCJ8010918.1"/>
    <property type="molecule type" value="Genomic_DNA"/>
</dbReference>
<dbReference type="PRINTS" id="PR00413">
    <property type="entry name" value="HADHALOGNASE"/>
</dbReference>
<accession>A0A9X1WNP6</accession>
<dbReference type="GO" id="GO:0016787">
    <property type="term" value="F:hydrolase activity"/>
    <property type="evidence" value="ECO:0007669"/>
    <property type="project" value="UniProtKB-KW"/>
</dbReference>
<evidence type="ECO:0000313" key="1">
    <source>
        <dbReference type="EMBL" id="MCJ8010918.1"/>
    </source>
</evidence>
<dbReference type="PANTHER" id="PTHR18901:SF38">
    <property type="entry name" value="PSEUDOURIDINE-5'-PHOSPHATASE"/>
    <property type="match status" value="1"/>
</dbReference>